<dbReference type="EMBL" id="CP006775">
    <property type="protein sequence ID" value="AHD03723.1"/>
    <property type="molecule type" value="Genomic_DNA"/>
</dbReference>
<dbReference type="OrthoDB" id="8138512at2"/>
<dbReference type="KEGG" id="lmd:METH_23105"/>
<organism evidence="1 2">
    <name type="scientific">Leisingera methylohalidivorans DSM 14336</name>
    <dbReference type="NCBI Taxonomy" id="999552"/>
    <lineage>
        <taxon>Bacteria</taxon>
        <taxon>Pseudomonadati</taxon>
        <taxon>Pseudomonadota</taxon>
        <taxon>Alphaproteobacteria</taxon>
        <taxon>Rhodobacterales</taxon>
        <taxon>Roseobacteraceae</taxon>
        <taxon>Leisingera</taxon>
    </lineage>
</organism>
<evidence type="ECO:0000313" key="1">
    <source>
        <dbReference type="EMBL" id="AHD03723.1"/>
    </source>
</evidence>
<keyword evidence="1" id="KW-0614">Plasmid</keyword>
<evidence type="ECO:0000313" key="2">
    <source>
        <dbReference type="Proteomes" id="UP000018780"/>
    </source>
</evidence>
<evidence type="ECO:0008006" key="3">
    <source>
        <dbReference type="Google" id="ProtNLM"/>
    </source>
</evidence>
<dbReference type="AlphaFoldDB" id="V9W0R1"/>
<protein>
    <recommendedName>
        <fullName evidence="3">Phasin domain-containing protein</fullName>
    </recommendedName>
</protein>
<dbReference type="HOGENOM" id="CLU_1793413_0_0_5"/>
<geneLocation type="plasmid" evidence="2">
    <name>2</name>
</geneLocation>
<gene>
    <name evidence="1" type="ORF">METH_23105</name>
</gene>
<accession>V9W0R1</accession>
<name>V9W0R1_9RHOB</name>
<dbReference type="Proteomes" id="UP000018780">
    <property type="component" value="Plasmid unnamed2"/>
</dbReference>
<sequence length="148" mass="16650">MAENATDRTPGLLAEALKPLQSTLLFNPMFKPQVEQFWNVQERILDEAELFARHWFERRHEATRTALDAARTAVSGEPLEPAAAMEAFSEWRRHSAERIAEDGREWFGMMSRCASYASKTEAEAVGEAAEEAVKITNKATKPVQSEPV</sequence>
<proteinExistence type="predicted"/>
<reference evidence="1 2" key="1">
    <citation type="submission" date="2013-09" db="EMBL/GenBank/DDBJ databases">
        <authorList>
            <consortium name="DOE Joint Genome Institute"/>
            <person name="Klenk H.-P."/>
            <person name="Huntemann M."/>
            <person name="Han J."/>
            <person name="Chen A."/>
            <person name="Kyrpides N."/>
            <person name="Mavromatis K."/>
            <person name="Markowitz V."/>
            <person name="Palaniappan K."/>
            <person name="Ivanova N."/>
            <person name="Schaumberg A."/>
            <person name="Pati A."/>
            <person name="Liolios K."/>
            <person name="Nordberg H.P."/>
            <person name="Cantor M.N."/>
            <person name="Hua S.X."/>
            <person name="Woyke T."/>
        </authorList>
    </citation>
    <scope>NUCLEOTIDE SEQUENCE [LARGE SCALE GENOMIC DNA]</scope>
    <source>
        <strain evidence="1 2">DSM 14336</strain>
        <plasmid evidence="2">2</plasmid>
    </source>
</reference>
<keyword evidence="2" id="KW-1185">Reference proteome</keyword>
<dbReference type="PATRIC" id="fig|999552.6.peg.4562"/>